<dbReference type="InterPro" id="IPR000719">
    <property type="entry name" value="Prot_kinase_dom"/>
</dbReference>
<gene>
    <name evidence="10" type="ORF">B1B_00978</name>
</gene>
<sequence length="141" mass="15534">VLDVDEDAFSLVLERLPGRPLTEFLGPGAGPLPKQEGLCRQWGALLGRLHASRISHGDLTASNVLWDGEHLTLLDLSLGSRDPEVEELGIDLHLVEEDLNTLSAEAPRLLEAFRSGYEATFPRAPESQARAQEIRGRIRYA</sequence>
<dbReference type="PANTHER" id="PTHR12209:SF0">
    <property type="entry name" value="EKC_KEOPS COMPLEX SUBUNIT TP53RK"/>
    <property type="match status" value="1"/>
</dbReference>
<name>T1D5Q7_9ZZZZ</name>
<evidence type="ECO:0000256" key="3">
    <source>
        <dbReference type="ARBA" id="ARBA00022679"/>
    </source>
</evidence>
<organism evidence="10">
    <name type="scientific">mine drainage metagenome</name>
    <dbReference type="NCBI Taxonomy" id="410659"/>
    <lineage>
        <taxon>unclassified sequences</taxon>
        <taxon>metagenomes</taxon>
        <taxon>ecological metagenomes</taxon>
    </lineage>
</organism>
<dbReference type="GO" id="GO:0005829">
    <property type="term" value="C:cytosol"/>
    <property type="evidence" value="ECO:0007669"/>
    <property type="project" value="TreeGrafter"/>
</dbReference>
<keyword evidence="6" id="KW-0067">ATP-binding</keyword>
<evidence type="ECO:0000256" key="5">
    <source>
        <dbReference type="ARBA" id="ARBA00022777"/>
    </source>
</evidence>
<dbReference type="EMBL" id="AUZY01000718">
    <property type="protein sequence ID" value="EQD77600.1"/>
    <property type="molecule type" value="Genomic_DNA"/>
</dbReference>
<comment type="caution">
    <text evidence="10">The sequence shown here is derived from an EMBL/GenBank/DDBJ whole genome shotgun (WGS) entry which is preliminary data.</text>
</comment>
<evidence type="ECO:0000256" key="4">
    <source>
        <dbReference type="ARBA" id="ARBA00022741"/>
    </source>
</evidence>
<keyword evidence="4" id="KW-0547">Nucleotide-binding</keyword>
<dbReference type="Gene3D" id="1.10.510.10">
    <property type="entry name" value="Transferase(Phosphotransferase) domain 1"/>
    <property type="match status" value="1"/>
</dbReference>
<dbReference type="EC" id="2.7.11.1" evidence="2"/>
<evidence type="ECO:0000256" key="2">
    <source>
        <dbReference type="ARBA" id="ARBA00012513"/>
    </source>
</evidence>
<reference evidence="10" key="2">
    <citation type="journal article" date="2014" name="ISME J.">
        <title>Microbial stratification in low pH oxic and suboxic macroscopic growths along an acid mine drainage.</title>
        <authorList>
            <person name="Mendez-Garcia C."/>
            <person name="Mesa V."/>
            <person name="Sprenger R.R."/>
            <person name="Richter M."/>
            <person name="Diez M.S."/>
            <person name="Solano J."/>
            <person name="Bargiela R."/>
            <person name="Golyshina O.V."/>
            <person name="Manteca A."/>
            <person name="Ramos J.L."/>
            <person name="Gallego J.R."/>
            <person name="Llorente I."/>
            <person name="Martins Dos Santos V.A."/>
            <person name="Jensen O.N."/>
            <person name="Pelaez A.I."/>
            <person name="Sanchez J."/>
            <person name="Ferrer M."/>
        </authorList>
    </citation>
    <scope>NUCLEOTIDE SEQUENCE</scope>
</reference>
<dbReference type="GO" id="GO:0005524">
    <property type="term" value="F:ATP binding"/>
    <property type="evidence" value="ECO:0007669"/>
    <property type="project" value="UniProtKB-KW"/>
</dbReference>
<evidence type="ECO:0000256" key="1">
    <source>
        <dbReference type="ARBA" id="ARBA00010630"/>
    </source>
</evidence>
<accession>T1D5Q7</accession>
<evidence type="ECO:0000256" key="7">
    <source>
        <dbReference type="ARBA" id="ARBA00047899"/>
    </source>
</evidence>
<dbReference type="GO" id="GO:0004674">
    <property type="term" value="F:protein serine/threonine kinase activity"/>
    <property type="evidence" value="ECO:0007669"/>
    <property type="project" value="UniProtKB-EC"/>
</dbReference>
<dbReference type="InterPro" id="IPR011009">
    <property type="entry name" value="Kinase-like_dom_sf"/>
</dbReference>
<feature type="domain" description="Protein kinase" evidence="9">
    <location>
        <begin position="1"/>
        <end position="141"/>
    </location>
</feature>
<comment type="similarity">
    <text evidence="1">Belongs to the protein kinase superfamily. BUD32 family.</text>
</comment>
<proteinExistence type="inferred from homology"/>
<feature type="non-terminal residue" evidence="10">
    <location>
        <position position="1"/>
    </location>
</feature>
<dbReference type="AlphaFoldDB" id="T1D5Q7"/>
<evidence type="ECO:0000313" key="10">
    <source>
        <dbReference type="EMBL" id="EQD77600.1"/>
    </source>
</evidence>
<evidence type="ECO:0000259" key="9">
    <source>
        <dbReference type="PROSITE" id="PS50011"/>
    </source>
</evidence>
<evidence type="ECO:0000256" key="6">
    <source>
        <dbReference type="ARBA" id="ARBA00022840"/>
    </source>
</evidence>
<dbReference type="SUPFAM" id="SSF56112">
    <property type="entry name" value="Protein kinase-like (PK-like)"/>
    <property type="match status" value="1"/>
</dbReference>
<dbReference type="PROSITE" id="PS50011">
    <property type="entry name" value="PROTEIN_KINASE_DOM"/>
    <property type="match status" value="1"/>
</dbReference>
<evidence type="ECO:0000256" key="8">
    <source>
        <dbReference type="ARBA" id="ARBA00048679"/>
    </source>
</evidence>
<comment type="catalytic activity">
    <reaction evidence="8">
        <text>L-seryl-[protein] + ATP = O-phospho-L-seryl-[protein] + ADP + H(+)</text>
        <dbReference type="Rhea" id="RHEA:17989"/>
        <dbReference type="Rhea" id="RHEA-COMP:9863"/>
        <dbReference type="Rhea" id="RHEA-COMP:11604"/>
        <dbReference type="ChEBI" id="CHEBI:15378"/>
        <dbReference type="ChEBI" id="CHEBI:29999"/>
        <dbReference type="ChEBI" id="CHEBI:30616"/>
        <dbReference type="ChEBI" id="CHEBI:83421"/>
        <dbReference type="ChEBI" id="CHEBI:456216"/>
        <dbReference type="EC" id="2.7.11.1"/>
    </reaction>
</comment>
<keyword evidence="3" id="KW-0808">Transferase</keyword>
<protein>
    <recommendedName>
        <fullName evidence="2">non-specific serine/threonine protein kinase</fullName>
        <ecNumber evidence="2">2.7.11.1</ecNumber>
    </recommendedName>
</protein>
<keyword evidence="5 10" id="KW-0418">Kinase</keyword>
<dbReference type="PANTHER" id="PTHR12209">
    <property type="entry name" value="NON-SPECIFIC SERINE/THREONINE PROTEIN KINASE"/>
    <property type="match status" value="1"/>
</dbReference>
<reference evidence="10" key="1">
    <citation type="submission" date="2013-08" db="EMBL/GenBank/DDBJ databases">
        <authorList>
            <person name="Mendez C."/>
            <person name="Richter M."/>
            <person name="Ferrer M."/>
            <person name="Sanchez J."/>
        </authorList>
    </citation>
    <scope>NUCLEOTIDE SEQUENCE</scope>
</reference>
<comment type="catalytic activity">
    <reaction evidence="7">
        <text>L-threonyl-[protein] + ATP = O-phospho-L-threonyl-[protein] + ADP + H(+)</text>
        <dbReference type="Rhea" id="RHEA:46608"/>
        <dbReference type="Rhea" id="RHEA-COMP:11060"/>
        <dbReference type="Rhea" id="RHEA-COMP:11605"/>
        <dbReference type="ChEBI" id="CHEBI:15378"/>
        <dbReference type="ChEBI" id="CHEBI:30013"/>
        <dbReference type="ChEBI" id="CHEBI:30616"/>
        <dbReference type="ChEBI" id="CHEBI:61977"/>
        <dbReference type="ChEBI" id="CHEBI:456216"/>
        <dbReference type="EC" id="2.7.11.1"/>
    </reaction>
</comment>